<evidence type="ECO:0000313" key="3">
    <source>
        <dbReference type="Proteomes" id="UP001328733"/>
    </source>
</evidence>
<name>A0AAW9QP12_9CHRO</name>
<dbReference type="RefSeq" id="WP_332863421.1">
    <property type="nucleotide sequence ID" value="NZ_JBAFSM010000003.1"/>
</dbReference>
<dbReference type="AlphaFoldDB" id="A0AAW9QP12"/>
<feature type="transmembrane region" description="Helical" evidence="1">
    <location>
        <begin position="57"/>
        <end position="77"/>
    </location>
</feature>
<evidence type="ECO:0000256" key="1">
    <source>
        <dbReference type="SAM" id="Phobius"/>
    </source>
</evidence>
<feature type="transmembrane region" description="Helical" evidence="1">
    <location>
        <begin position="310"/>
        <end position="333"/>
    </location>
</feature>
<feature type="transmembrane region" description="Helical" evidence="1">
    <location>
        <begin position="84"/>
        <end position="102"/>
    </location>
</feature>
<feature type="transmembrane region" description="Helical" evidence="1">
    <location>
        <begin position="339"/>
        <end position="357"/>
    </location>
</feature>
<keyword evidence="1" id="KW-0472">Membrane</keyword>
<feature type="transmembrane region" description="Helical" evidence="1">
    <location>
        <begin position="253"/>
        <end position="275"/>
    </location>
</feature>
<dbReference type="EMBL" id="JBAFSM010000003">
    <property type="protein sequence ID" value="MEG3435972.1"/>
    <property type="molecule type" value="Genomic_DNA"/>
</dbReference>
<organism evidence="2 3">
    <name type="scientific">Pannus brasiliensis CCIBt3594</name>
    <dbReference type="NCBI Taxonomy" id="1427578"/>
    <lineage>
        <taxon>Bacteria</taxon>
        <taxon>Bacillati</taxon>
        <taxon>Cyanobacteriota</taxon>
        <taxon>Cyanophyceae</taxon>
        <taxon>Oscillatoriophycideae</taxon>
        <taxon>Chroococcales</taxon>
        <taxon>Microcystaceae</taxon>
        <taxon>Pannus</taxon>
    </lineage>
</organism>
<feature type="transmembrane region" description="Helical" evidence="1">
    <location>
        <begin position="198"/>
        <end position="218"/>
    </location>
</feature>
<gene>
    <name evidence="2" type="ORF">V0288_02475</name>
</gene>
<keyword evidence="3" id="KW-1185">Reference proteome</keyword>
<feature type="transmembrane region" description="Helical" evidence="1">
    <location>
        <begin position="281"/>
        <end position="298"/>
    </location>
</feature>
<reference evidence="2 3" key="1">
    <citation type="submission" date="2024-01" db="EMBL/GenBank/DDBJ databases">
        <title>Genomic insights into the taxonomy and metabolism of the cyanobacterium Pannus brasiliensis CCIBt3594.</title>
        <authorList>
            <person name="Machado M."/>
            <person name="Botero N.B."/>
            <person name="Andreote A.P.D."/>
            <person name="Feitosa A.M.T."/>
            <person name="Popin R."/>
            <person name="Sivonen K."/>
            <person name="Fiore M.F."/>
        </authorList>
    </citation>
    <scope>NUCLEOTIDE SEQUENCE [LARGE SCALE GENOMIC DNA]</scope>
    <source>
        <strain evidence="2 3">CCIBt3594</strain>
    </source>
</reference>
<keyword evidence="1" id="KW-0812">Transmembrane</keyword>
<accession>A0AAW9QP12</accession>
<protein>
    <submittedName>
        <fullName evidence="2">DUF2079 domain-containing protein</fullName>
    </submittedName>
</protein>
<feature type="transmembrane region" description="Helical" evidence="1">
    <location>
        <begin position="122"/>
        <end position="151"/>
    </location>
</feature>
<dbReference type="InterPro" id="IPR018650">
    <property type="entry name" value="STSV1_Orf64"/>
</dbReference>
<evidence type="ECO:0000313" key="2">
    <source>
        <dbReference type="EMBL" id="MEG3435972.1"/>
    </source>
</evidence>
<dbReference type="Pfam" id="PF09852">
    <property type="entry name" value="DUF2079"/>
    <property type="match status" value="1"/>
</dbReference>
<feature type="transmembrane region" description="Helical" evidence="1">
    <location>
        <begin position="158"/>
        <end position="186"/>
    </location>
</feature>
<comment type="caution">
    <text evidence="2">The sequence shown here is derived from an EMBL/GenBank/DDBJ whole genome shotgun (WGS) entry which is preliminary data.</text>
</comment>
<proteinExistence type="predicted"/>
<sequence>MKFPVSLARSIALATLLLLLSSIARHILFQSNALDLGWFDQGTYLISRGKNPIVSFVGYHILGDHAAFIFYPIALFYKIYPSVYWLFLIQALSLSIGAFPLWQLSVQAGLKERQALAVSIVYLLYPLVFNVNLFDFHPEVIAVPAILWAVLAARSNRFWLFCLALLVIVSCKAILSLTVAGMGFWLFVFEKKRKCGSIALISGTIWFIVTAKILIPLLTGKDAAAEMADSRYSYLGESLGEIIRNLFLSPDRVFSHLFTGANLEYLILLFIPVIPFLSPRTLAPLTAAIPALALNLLADHFPQKNITTQYSLPILPFLFLAVIATLANGGGWLRKPKWMILWATIAFVALAKYGYFWSRYLTTLDTWQATRQAVAAVKTNGAVLTTASIAPHLTQREDIQLAIEGSEKLDLSRFEYIILDRRHPGWSSSPERIDFWLDRVRDDRNFKLVFERDDVFFYKSVTKNDETE</sequence>
<keyword evidence="1" id="KW-1133">Transmembrane helix</keyword>
<dbReference type="Proteomes" id="UP001328733">
    <property type="component" value="Unassembled WGS sequence"/>
</dbReference>